<feature type="transmembrane region" description="Helical" evidence="2">
    <location>
        <begin position="37"/>
        <end position="60"/>
    </location>
</feature>
<dbReference type="Proteomes" id="UP001367316">
    <property type="component" value="Unassembled WGS sequence"/>
</dbReference>
<evidence type="ECO:0000313" key="3">
    <source>
        <dbReference type="EMBL" id="KAK7613568.1"/>
    </source>
</evidence>
<organism evidence="3 4">
    <name type="scientific">Phyllosticta paracitricarpa</name>
    <dbReference type="NCBI Taxonomy" id="2016321"/>
    <lineage>
        <taxon>Eukaryota</taxon>
        <taxon>Fungi</taxon>
        <taxon>Dikarya</taxon>
        <taxon>Ascomycota</taxon>
        <taxon>Pezizomycotina</taxon>
        <taxon>Dothideomycetes</taxon>
        <taxon>Dothideomycetes incertae sedis</taxon>
        <taxon>Botryosphaeriales</taxon>
        <taxon>Phyllostictaceae</taxon>
        <taxon>Phyllosticta</taxon>
    </lineage>
</organism>
<evidence type="ECO:0000256" key="2">
    <source>
        <dbReference type="SAM" id="Phobius"/>
    </source>
</evidence>
<dbReference type="EMBL" id="JBBPBF010000006">
    <property type="protein sequence ID" value="KAK7613568.1"/>
    <property type="molecule type" value="Genomic_DNA"/>
</dbReference>
<sequence length="160" mass="16788">MLTETAVPILASSRAHAARDAALSQTPRNDGRLDGRIAAWLVMAASSIVVPLVAPSPLAVTHRIHKSRGAVSGTFKSCTTMAIFLSPWRDWRSKPSPDNAAQRGLEASMSAPGAGDESIQNQFAPREQAAHGAPQDLTRTCCGSAISPQLLKGGCESFAP</sequence>
<keyword evidence="2" id="KW-1133">Transmembrane helix</keyword>
<reference evidence="3 4" key="1">
    <citation type="submission" date="2024-04" db="EMBL/GenBank/DDBJ databases">
        <title>Phyllosticta paracitricarpa is synonymous to the EU quarantine fungus P. citricarpa based on phylogenomic analyses.</title>
        <authorList>
            <consortium name="Lawrence Berkeley National Laboratory"/>
            <person name="Van ingen-buijs V.A."/>
            <person name="Van westerhoven A.C."/>
            <person name="Haridas S."/>
            <person name="Skiadas P."/>
            <person name="Martin F."/>
            <person name="Groenewald J.Z."/>
            <person name="Crous P.W."/>
            <person name="Seidl M.F."/>
        </authorList>
    </citation>
    <scope>NUCLEOTIDE SEQUENCE [LARGE SCALE GENOMIC DNA]</scope>
    <source>
        <strain evidence="3 4">CBS 141358</strain>
    </source>
</reference>
<feature type="region of interest" description="Disordered" evidence="1">
    <location>
        <begin position="93"/>
        <end position="134"/>
    </location>
</feature>
<protein>
    <submittedName>
        <fullName evidence="3">Uncharacterized protein</fullName>
    </submittedName>
</protein>
<proteinExistence type="predicted"/>
<keyword evidence="4" id="KW-1185">Reference proteome</keyword>
<accession>A0ABR1NEG4</accession>
<evidence type="ECO:0000313" key="4">
    <source>
        <dbReference type="Proteomes" id="UP001367316"/>
    </source>
</evidence>
<keyword evidence="2" id="KW-0812">Transmembrane</keyword>
<keyword evidence="2" id="KW-0472">Membrane</keyword>
<name>A0ABR1NEG4_9PEZI</name>
<comment type="caution">
    <text evidence="3">The sequence shown here is derived from an EMBL/GenBank/DDBJ whole genome shotgun (WGS) entry which is preliminary data.</text>
</comment>
<evidence type="ECO:0000256" key="1">
    <source>
        <dbReference type="SAM" id="MobiDB-lite"/>
    </source>
</evidence>
<gene>
    <name evidence="3" type="ORF">JOL62DRAFT_566752</name>
</gene>